<sequence>MAKMFYTLEETAAKLGVSEQEIKDMAASGKLQQFRDGDKLMFKCAEVDTMAGSSGKDDSAAPIPLADSQTNDAVSLHDTAIPLMGDTNAGTGLGLGSNDSTGISVFDAGEVDAADPLAQTVANQGSQISLESVGSGSGLLDLTHESNDASLGADLLEDIYPGSGDTAAGTNIDSAIGSSGIFDAGLSATGATSGLENLEGSMSGTMTPPSMNAPLAGADSGSGMVDLSDSFEAPSGFSTGMLFGTVISLAIALIVMVGAHADVLTMITGMLRNSRGAYEMGNTFYILTGGLFVLTLICGGIGAVLGKATS</sequence>
<keyword evidence="1" id="KW-1133">Transmembrane helix</keyword>
<evidence type="ECO:0000256" key="1">
    <source>
        <dbReference type="SAM" id="Phobius"/>
    </source>
</evidence>
<reference evidence="3 4" key="1">
    <citation type="submission" date="2019-02" db="EMBL/GenBank/DDBJ databases">
        <title>Deep-cultivation of Planctomycetes and their phenomic and genomic characterization uncovers novel biology.</title>
        <authorList>
            <person name="Wiegand S."/>
            <person name="Jogler M."/>
            <person name="Boedeker C."/>
            <person name="Pinto D."/>
            <person name="Vollmers J."/>
            <person name="Rivas-Marin E."/>
            <person name="Kohn T."/>
            <person name="Peeters S.H."/>
            <person name="Heuer A."/>
            <person name="Rast P."/>
            <person name="Oberbeckmann S."/>
            <person name="Bunk B."/>
            <person name="Jeske O."/>
            <person name="Meyerdierks A."/>
            <person name="Storesund J.E."/>
            <person name="Kallscheuer N."/>
            <person name="Luecker S."/>
            <person name="Lage O.M."/>
            <person name="Pohl T."/>
            <person name="Merkel B.J."/>
            <person name="Hornburger P."/>
            <person name="Mueller R.-W."/>
            <person name="Bruemmer F."/>
            <person name="Labrenz M."/>
            <person name="Spormann A.M."/>
            <person name="Op den Camp H."/>
            <person name="Overmann J."/>
            <person name="Amann R."/>
            <person name="Jetten M.S.M."/>
            <person name="Mascher T."/>
            <person name="Medema M.H."/>
            <person name="Devos D.P."/>
            <person name="Kaster A.-K."/>
            <person name="Ovreas L."/>
            <person name="Rohde M."/>
            <person name="Galperin M.Y."/>
            <person name="Jogler C."/>
        </authorList>
    </citation>
    <scope>NUCLEOTIDE SEQUENCE [LARGE SCALE GENOMIC DNA]</scope>
    <source>
        <strain evidence="3 4">KS4</strain>
    </source>
</reference>
<feature type="transmembrane region" description="Helical" evidence="1">
    <location>
        <begin position="241"/>
        <end position="263"/>
    </location>
</feature>
<dbReference type="OrthoDB" id="283946at2"/>
<dbReference type="RefSeq" id="WP_145077467.1">
    <property type="nucleotide sequence ID" value="NZ_CP036425.1"/>
</dbReference>
<protein>
    <recommendedName>
        <fullName evidence="2">Helix-turn-helix domain-containing protein</fullName>
    </recommendedName>
</protein>
<feature type="transmembrane region" description="Helical" evidence="1">
    <location>
        <begin position="284"/>
        <end position="305"/>
    </location>
</feature>
<keyword evidence="1" id="KW-0812">Transmembrane</keyword>
<dbReference type="AlphaFoldDB" id="A0A517YV04"/>
<evidence type="ECO:0000259" key="2">
    <source>
        <dbReference type="Pfam" id="PF12728"/>
    </source>
</evidence>
<keyword evidence="4" id="KW-1185">Reference proteome</keyword>
<dbReference type="EMBL" id="CP036425">
    <property type="protein sequence ID" value="QDU33982.1"/>
    <property type="molecule type" value="Genomic_DNA"/>
</dbReference>
<evidence type="ECO:0000313" key="3">
    <source>
        <dbReference type="EMBL" id="QDU33982.1"/>
    </source>
</evidence>
<proteinExistence type="predicted"/>
<keyword evidence="1" id="KW-0472">Membrane</keyword>
<accession>A0A517YV04</accession>
<gene>
    <name evidence="3" type="ORF">KS4_20420</name>
</gene>
<feature type="domain" description="Helix-turn-helix" evidence="2">
    <location>
        <begin position="5"/>
        <end position="49"/>
    </location>
</feature>
<dbReference type="KEGG" id="pcor:KS4_20420"/>
<organism evidence="3 4">
    <name type="scientific">Poriferisphaera corsica</name>
    <dbReference type="NCBI Taxonomy" id="2528020"/>
    <lineage>
        <taxon>Bacteria</taxon>
        <taxon>Pseudomonadati</taxon>
        <taxon>Planctomycetota</taxon>
        <taxon>Phycisphaerae</taxon>
        <taxon>Phycisphaerales</taxon>
        <taxon>Phycisphaeraceae</taxon>
        <taxon>Poriferisphaera</taxon>
    </lineage>
</organism>
<evidence type="ECO:0000313" key="4">
    <source>
        <dbReference type="Proteomes" id="UP000317369"/>
    </source>
</evidence>
<dbReference type="Proteomes" id="UP000317369">
    <property type="component" value="Chromosome"/>
</dbReference>
<name>A0A517YV04_9BACT</name>
<dbReference type="InterPro" id="IPR041657">
    <property type="entry name" value="HTH_17"/>
</dbReference>
<dbReference type="Pfam" id="PF12728">
    <property type="entry name" value="HTH_17"/>
    <property type="match status" value="1"/>
</dbReference>